<protein>
    <submittedName>
        <fullName evidence="1">Uncharacterized protein</fullName>
    </submittedName>
</protein>
<comment type="caution">
    <text evidence="1">The sequence shown here is derived from an EMBL/GenBank/DDBJ whole genome shotgun (WGS) entry which is preliminary data.</text>
</comment>
<keyword evidence="2" id="KW-1185">Reference proteome</keyword>
<dbReference type="EMBL" id="BAAACA010000038">
    <property type="protein sequence ID" value="GAA0617417.1"/>
    <property type="molecule type" value="Genomic_DNA"/>
</dbReference>
<name>A0ABP3RU76_9ACTN</name>
<evidence type="ECO:0000313" key="2">
    <source>
        <dbReference type="Proteomes" id="UP001500668"/>
    </source>
</evidence>
<evidence type="ECO:0000313" key="1">
    <source>
        <dbReference type="EMBL" id="GAA0617417.1"/>
    </source>
</evidence>
<dbReference type="Proteomes" id="UP001500668">
    <property type="component" value="Unassembled WGS sequence"/>
</dbReference>
<organism evidence="1 2">
    <name type="scientific">Streptomyces crystallinus</name>
    <dbReference type="NCBI Taxonomy" id="68191"/>
    <lineage>
        <taxon>Bacteria</taxon>
        <taxon>Bacillati</taxon>
        <taxon>Actinomycetota</taxon>
        <taxon>Actinomycetes</taxon>
        <taxon>Kitasatosporales</taxon>
        <taxon>Streptomycetaceae</taxon>
        <taxon>Streptomyces</taxon>
    </lineage>
</organism>
<reference evidence="2" key="1">
    <citation type="journal article" date="2019" name="Int. J. Syst. Evol. Microbiol.">
        <title>The Global Catalogue of Microorganisms (GCM) 10K type strain sequencing project: providing services to taxonomists for standard genome sequencing and annotation.</title>
        <authorList>
            <consortium name="The Broad Institute Genomics Platform"/>
            <consortium name="The Broad Institute Genome Sequencing Center for Infectious Disease"/>
            <person name="Wu L."/>
            <person name="Ma J."/>
        </authorList>
    </citation>
    <scope>NUCLEOTIDE SEQUENCE [LARGE SCALE GENOMIC DNA]</scope>
    <source>
        <strain evidence="2">JCM 5067</strain>
    </source>
</reference>
<gene>
    <name evidence="1" type="ORF">GCM10010394_54510</name>
</gene>
<sequence length="223" mass="24570">MAVVTIALAADGRGWLDGVELAGDNARAAALAAVRRIATDRRRPVRVQATEPDGSVWHFMVGPDGILDAEQEHQALTDPDAHAVPPAYRAAVEAVVAAADGDQEHIAMLLAARLELRVMAEHGAGHPYVWRARELRAHLTYVYGKPGAACELYVEVARGWAECASDEYWAAAQRAHALWHATADERWRLVWLGNQLADLLRLAPDPERAMRALREVLRRVDEL</sequence>
<proteinExistence type="predicted"/>
<accession>A0ABP3RU76</accession>